<protein>
    <recommendedName>
        <fullName evidence="3">MazG-like nucleotide pyrophosphohydrolase</fullName>
    </recommendedName>
</protein>
<proteinExistence type="predicted"/>
<organism evidence="1 2">
    <name type="scientific">Gordonia phage Bantam</name>
    <dbReference type="NCBI Taxonomy" id="1887641"/>
    <lineage>
        <taxon>Viruses</taxon>
        <taxon>Duplodnaviria</taxon>
        <taxon>Heunggongvirae</taxon>
        <taxon>Uroviricota</taxon>
        <taxon>Caudoviricetes</taxon>
        <taxon>Bantamvirus</taxon>
        <taxon>Bantamvirus bantam</taxon>
    </lineage>
</organism>
<accession>A0A1B3AYJ0</accession>
<dbReference type="Proteomes" id="UP000202170">
    <property type="component" value="Segment"/>
</dbReference>
<dbReference type="RefSeq" id="YP_009287618.1">
    <property type="nucleotide sequence ID" value="NC_031074.1"/>
</dbReference>
<reference evidence="2" key="1">
    <citation type="submission" date="2016-07" db="EMBL/GenBank/DDBJ databases">
        <authorList>
            <person name="Florea S."/>
            <person name="Webb J.S."/>
            <person name="Jaromczyk J."/>
            <person name="Schardl C.L."/>
        </authorList>
    </citation>
    <scope>NUCLEOTIDE SEQUENCE [LARGE SCALE GENOMIC DNA]</scope>
</reference>
<sequence>MSHHETPSKLNSIAAQLDDADDDGASFDEVERALNGYAERDTECIWGDFGRCAEDNMTRAAFGLIGLRAFGEHTGVYPYESVATAMGDLLNNLRHLADLAGIDWGAVNNFRPYEAEIRGMF</sequence>
<evidence type="ECO:0000313" key="2">
    <source>
        <dbReference type="Proteomes" id="UP000202170"/>
    </source>
</evidence>
<evidence type="ECO:0008006" key="3">
    <source>
        <dbReference type="Google" id="ProtNLM"/>
    </source>
</evidence>
<dbReference type="EMBL" id="KX557272">
    <property type="protein sequence ID" value="AOE43839.1"/>
    <property type="molecule type" value="Genomic_DNA"/>
</dbReference>
<name>A0A1B3AYJ0_9CAUD</name>
<gene>
    <name evidence="1" type="primary">150</name>
    <name evidence="1" type="ORF">SEA_BANTAM_150</name>
</gene>
<dbReference type="GeneID" id="29080414"/>
<dbReference type="KEGG" id="vg:29080414"/>
<keyword evidence="2" id="KW-1185">Reference proteome</keyword>
<evidence type="ECO:0000313" key="1">
    <source>
        <dbReference type="EMBL" id="AOE43839.1"/>
    </source>
</evidence>